<dbReference type="PANTHER" id="PTHR13464">
    <property type="entry name" value="TRANSCRIPTIONAL REGULATOR PROTEIN HCNGP"/>
    <property type="match status" value="1"/>
</dbReference>
<dbReference type="EMBL" id="MU866532">
    <property type="protein sequence ID" value="KAK4171622.1"/>
    <property type="molecule type" value="Genomic_DNA"/>
</dbReference>
<reference evidence="2" key="2">
    <citation type="submission" date="2023-05" db="EMBL/GenBank/DDBJ databases">
        <authorList>
            <consortium name="Lawrence Berkeley National Laboratory"/>
            <person name="Steindorff A."/>
            <person name="Hensen N."/>
            <person name="Bonometti L."/>
            <person name="Westerberg I."/>
            <person name="Brannstrom I.O."/>
            <person name="Guillou S."/>
            <person name="Cros-Aarteil S."/>
            <person name="Calhoun S."/>
            <person name="Haridas S."/>
            <person name="Kuo A."/>
            <person name="Mondo S."/>
            <person name="Pangilinan J."/>
            <person name="Riley R."/>
            <person name="Labutti K."/>
            <person name="Andreopoulos B."/>
            <person name="Lipzen A."/>
            <person name="Chen C."/>
            <person name="Yanf M."/>
            <person name="Daum C."/>
            <person name="Ng V."/>
            <person name="Clum A."/>
            <person name="Ohm R."/>
            <person name="Martin F."/>
            <person name="Silar P."/>
            <person name="Natvig D."/>
            <person name="Lalanne C."/>
            <person name="Gautier V."/>
            <person name="Ament-Velasquez S.L."/>
            <person name="Kruys A."/>
            <person name="Hutchinson M.I."/>
            <person name="Powell A.J."/>
            <person name="Barry K."/>
            <person name="Miller A.N."/>
            <person name="Grigoriev I.V."/>
            <person name="Debuchy R."/>
            <person name="Gladieux P."/>
            <person name="Thoren M.H."/>
            <person name="Johannesson H."/>
        </authorList>
    </citation>
    <scope>NUCLEOTIDE SEQUENCE</scope>
    <source>
        <strain evidence="2">CBS 892.96</strain>
    </source>
</reference>
<feature type="region of interest" description="Disordered" evidence="1">
    <location>
        <begin position="1"/>
        <end position="147"/>
    </location>
</feature>
<dbReference type="PANTHER" id="PTHR13464:SF0">
    <property type="entry name" value="SAP30-BINDING PROTEIN"/>
    <property type="match status" value="1"/>
</dbReference>
<proteinExistence type="predicted"/>
<dbReference type="Pfam" id="PF07818">
    <property type="entry name" value="HCNGP"/>
    <property type="match status" value="1"/>
</dbReference>
<evidence type="ECO:0000313" key="3">
    <source>
        <dbReference type="Proteomes" id="UP001302321"/>
    </source>
</evidence>
<feature type="compositionally biased region" description="Low complexity" evidence="1">
    <location>
        <begin position="69"/>
        <end position="81"/>
    </location>
</feature>
<organism evidence="2 3">
    <name type="scientific">Triangularia setosa</name>
    <dbReference type="NCBI Taxonomy" id="2587417"/>
    <lineage>
        <taxon>Eukaryota</taxon>
        <taxon>Fungi</taxon>
        <taxon>Dikarya</taxon>
        <taxon>Ascomycota</taxon>
        <taxon>Pezizomycotina</taxon>
        <taxon>Sordariomycetes</taxon>
        <taxon>Sordariomycetidae</taxon>
        <taxon>Sordariales</taxon>
        <taxon>Podosporaceae</taxon>
        <taxon>Triangularia</taxon>
    </lineage>
</organism>
<dbReference type="GO" id="GO:0006355">
    <property type="term" value="P:regulation of DNA-templated transcription"/>
    <property type="evidence" value="ECO:0007669"/>
    <property type="project" value="InterPro"/>
</dbReference>
<dbReference type="AlphaFoldDB" id="A0AAN7A424"/>
<dbReference type="InterPro" id="IPR012479">
    <property type="entry name" value="SAP30BP"/>
</dbReference>
<sequence length="306" mass="33169">MGLVAYESSDDEEEVQTQPEPQKLPVKTATSESNDAPQQPPSLLPKETTSQPQPASRGPLQPLEPPSQEPLGPILGPALGPSLPPPSSTSTLPEPEDIEMTTTTILGHHPNQQQPPRSPYSSTRTLLQDLTLPPNPNTSIPPSPPLSPTILPKINSLTAKFDNFLKLKREKGIHFNERIAQSRGLRNPAVMEQLLQFAGVGTSFEQGDGDDGGSKGTGQYATTLRKEVWDPVTGFPGWAGKDGLWRSQIRMKKEKERGRGERVEFVSAASDNGVLPDLRTALPGQQQLGRGGMGEEAVGGKRKRRY</sequence>
<name>A0AAN7A424_9PEZI</name>
<gene>
    <name evidence="2" type="ORF">QBC36DRAFT_91358</name>
</gene>
<evidence type="ECO:0008006" key="4">
    <source>
        <dbReference type="Google" id="ProtNLM"/>
    </source>
</evidence>
<feature type="region of interest" description="Disordered" evidence="1">
    <location>
        <begin position="282"/>
        <end position="306"/>
    </location>
</feature>
<keyword evidence="3" id="KW-1185">Reference proteome</keyword>
<feature type="compositionally biased region" description="Polar residues" evidence="1">
    <location>
        <begin position="100"/>
        <end position="128"/>
    </location>
</feature>
<dbReference type="Proteomes" id="UP001302321">
    <property type="component" value="Unassembled WGS sequence"/>
</dbReference>
<dbReference type="GO" id="GO:0005634">
    <property type="term" value="C:nucleus"/>
    <property type="evidence" value="ECO:0007669"/>
    <property type="project" value="TreeGrafter"/>
</dbReference>
<comment type="caution">
    <text evidence="2">The sequence shown here is derived from an EMBL/GenBank/DDBJ whole genome shotgun (WGS) entry which is preliminary data.</text>
</comment>
<protein>
    <recommendedName>
        <fullName evidence="4">HCNGP-like protein</fullName>
    </recommendedName>
</protein>
<accession>A0AAN7A424</accession>
<evidence type="ECO:0000256" key="1">
    <source>
        <dbReference type="SAM" id="MobiDB-lite"/>
    </source>
</evidence>
<reference evidence="2" key="1">
    <citation type="journal article" date="2023" name="Mol. Phylogenet. Evol.">
        <title>Genome-scale phylogeny and comparative genomics of the fungal order Sordariales.</title>
        <authorList>
            <person name="Hensen N."/>
            <person name="Bonometti L."/>
            <person name="Westerberg I."/>
            <person name="Brannstrom I.O."/>
            <person name="Guillou S."/>
            <person name="Cros-Aarteil S."/>
            <person name="Calhoun S."/>
            <person name="Haridas S."/>
            <person name="Kuo A."/>
            <person name="Mondo S."/>
            <person name="Pangilinan J."/>
            <person name="Riley R."/>
            <person name="LaButti K."/>
            <person name="Andreopoulos B."/>
            <person name="Lipzen A."/>
            <person name="Chen C."/>
            <person name="Yan M."/>
            <person name="Daum C."/>
            <person name="Ng V."/>
            <person name="Clum A."/>
            <person name="Steindorff A."/>
            <person name="Ohm R.A."/>
            <person name="Martin F."/>
            <person name="Silar P."/>
            <person name="Natvig D.O."/>
            <person name="Lalanne C."/>
            <person name="Gautier V."/>
            <person name="Ament-Velasquez S.L."/>
            <person name="Kruys A."/>
            <person name="Hutchinson M.I."/>
            <person name="Powell A.J."/>
            <person name="Barry K."/>
            <person name="Miller A.N."/>
            <person name="Grigoriev I.V."/>
            <person name="Debuchy R."/>
            <person name="Gladieux P."/>
            <person name="Hiltunen Thoren M."/>
            <person name="Johannesson H."/>
        </authorList>
    </citation>
    <scope>NUCLEOTIDE SEQUENCE</scope>
    <source>
        <strain evidence="2">CBS 892.96</strain>
    </source>
</reference>
<feature type="compositionally biased region" description="Polar residues" evidence="1">
    <location>
        <begin position="28"/>
        <end position="37"/>
    </location>
</feature>
<feature type="compositionally biased region" description="Pro residues" evidence="1">
    <location>
        <begin position="133"/>
        <end position="147"/>
    </location>
</feature>
<evidence type="ECO:0000313" key="2">
    <source>
        <dbReference type="EMBL" id="KAK4171622.1"/>
    </source>
</evidence>